<dbReference type="InterPro" id="IPR033139">
    <property type="entry name" value="Caspase_cys_AS"/>
</dbReference>
<evidence type="ECO:0008006" key="11">
    <source>
        <dbReference type="Google" id="ProtNLM"/>
    </source>
</evidence>
<dbReference type="InterPro" id="IPR015917">
    <property type="entry name" value="Pept_C14A"/>
</dbReference>
<dbReference type="InterPro" id="IPR002138">
    <property type="entry name" value="Pept_C14_p10"/>
</dbReference>
<dbReference type="Pfam" id="PF00656">
    <property type="entry name" value="Peptidase_C14"/>
    <property type="match status" value="1"/>
</dbReference>
<evidence type="ECO:0000256" key="2">
    <source>
        <dbReference type="ARBA" id="ARBA00022670"/>
    </source>
</evidence>
<proteinExistence type="inferred from homology"/>
<gene>
    <name evidence="9" type="ORF">NQ317_019940</name>
</gene>
<organism evidence="9 10">
    <name type="scientific">Molorchus minor</name>
    <dbReference type="NCBI Taxonomy" id="1323400"/>
    <lineage>
        <taxon>Eukaryota</taxon>
        <taxon>Metazoa</taxon>
        <taxon>Ecdysozoa</taxon>
        <taxon>Arthropoda</taxon>
        <taxon>Hexapoda</taxon>
        <taxon>Insecta</taxon>
        <taxon>Pterygota</taxon>
        <taxon>Neoptera</taxon>
        <taxon>Endopterygota</taxon>
        <taxon>Coleoptera</taxon>
        <taxon>Polyphaga</taxon>
        <taxon>Cucujiformia</taxon>
        <taxon>Chrysomeloidea</taxon>
        <taxon>Cerambycidae</taxon>
        <taxon>Lamiinae</taxon>
        <taxon>Monochamini</taxon>
        <taxon>Molorchus</taxon>
    </lineage>
</organism>
<keyword evidence="5" id="KW-0865">Zymogen</keyword>
<feature type="domain" description="Caspase family p10" evidence="7">
    <location>
        <begin position="180"/>
        <end position="274"/>
    </location>
</feature>
<dbReference type="PRINTS" id="PR00376">
    <property type="entry name" value="IL1BCENZYME"/>
</dbReference>
<evidence type="ECO:0000256" key="5">
    <source>
        <dbReference type="ARBA" id="ARBA00023145"/>
    </source>
</evidence>
<dbReference type="PROSITE" id="PS01122">
    <property type="entry name" value="CASPASE_CYS"/>
    <property type="match status" value="1"/>
</dbReference>
<evidence type="ECO:0000256" key="3">
    <source>
        <dbReference type="ARBA" id="ARBA00022801"/>
    </source>
</evidence>
<name>A0ABQ9K6A5_9CUCU</name>
<feature type="domain" description="Caspase family p20" evidence="8">
    <location>
        <begin position="38"/>
        <end position="161"/>
    </location>
</feature>
<dbReference type="PROSITE" id="PS50207">
    <property type="entry name" value="CASPASE_P10"/>
    <property type="match status" value="1"/>
</dbReference>
<reference evidence="9" key="1">
    <citation type="journal article" date="2023" name="Insect Mol. Biol.">
        <title>Genome sequencing provides insights into the evolution of gene families encoding plant cell wall-degrading enzymes in longhorned beetles.</title>
        <authorList>
            <person name="Shin N.R."/>
            <person name="Okamura Y."/>
            <person name="Kirsch R."/>
            <person name="Pauchet Y."/>
        </authorList>
    </citation>
    <scope>NUCLEOTIDE SEQUENCE</scope>
    <source>
        <strain evidence="9">MMC_N1</strain>
    </source>
</reference>
<evidence type="ECO:0000256" key="6">
    <source>
        <dbReference type="RuleBase" id="RU003971"/>
    </source>
</evidence>
<dbReference type="PANTHER" id="PTHR10454:SF232">
    <property type="entry name" value="AT03047P-RELATED"/>
    <property type="match status" value="1"/>
</dbReference>
<dbReference type="SUPFAM" id="SSF52129">
    <property type="entry name" value="Caspase-like"/>
    <property type="match status" value="1"/>
</dbReference>
<evidence type="ECO:0000313" key="10">
    <source>
        <dbReference type="Proteomes" id="UP001162164"/>
    </source>
</evidence>
<keyword evidence="4" id="KW-0788">Thiol protease</keyword>
<dbReference type="InterPro" id="IPR029030">
    <property type="entry name" value="Caspase-like_dom_sf"/>
</dbReference>
<dbReference type="PANTHER" id="PTHR10454">
    <property type="entry name" value="CASPASE"/>
    <property type="match status" value="1"/>
</dbReference>
<evidence type="ECO:0000256" key="1">
    <source>
        <dbReference type="ARBA" id="ARBA00010134"/>
    </source>
</evidence>
<evidence type="ECO:0000256" key="4">
    <source>
        <dbReference type="ARBA" id="ARBA00022807"/>
    </source>
</evidence>
<dbReference type="PROSITE" id="PS50208">
    <property type="entry name" value="CASPASE_P20"/>
    <property type="match status" value="1"/>
</dbReference>
<keyword evidence="10" id="KW-1185">Reference proteome</keyword>
<dbReference type="InterPro" id="IPR016129">
    <property type="entry name" value="Caspase_his_AS"/>
</dbReference>
<dbReference type="Proteomes" id="UP001162164">
    <property type="component" value="Unassembled WGS sequence"/>
</dbReference>
<accession>A0ABQ9K6A5</accession>
<dbReference type="SMART" id="SM00115">
    <property type="entry name" value="CASc"/>
    <property type="match status" value="1"/>
</dbReference>
<dbReference type="EMBL" id="JAPWTJ010000012">
    <property type="protein sequence ID" value="KAJ8985556.1"/>
    <property type="molecule type" value="Genomic_DNA"/>
</dbReference>
<dbReference type="InterPro" id="IPR001309">
    <property type="entry name" value="Pept_C14_p20"/>
</dbReference>
<dbReference type="Gene3D" id="3.40.50.1460">
    <property type="match status" value="1"/>
</dbReference>
<comment type="similarity">
    <text evidence="1 6">Belongs to the peptidase C14A family.</text>
</comment>
<dbReference type="PROSITE" id="PS01121">
    <property type="entry name" value="CASPASE_HIS"/>
    <property type="match status" value="1"/>
</dbReference>
<dbReference type="InterPro" id="IPR011600">
    <property type="entry name" value="Pept_C14_caspase"/>
</dbReference>
<comment type="caution">
    <text evidence="9">The sequence shown here is derived from an EMBL/GenBank/DDBJ whole genome shotgun (WGS) entry which is preliminary data.</text>
</comment>
<keyword evidence="3" id="KW-0378">Hydrolase</keyword>
<evidence type="ECO:0000259" key="8">
    <source>
        <dbReference type="PROSITE" id="PS50208"/>
    </source>
</evidence>
<keyword evidence="2" id="KW-0645">Protease</keyword>
<dbReference type="CDD" id="cd00032">
    <property type="entry name" value="CASc"/>
    <property type="match status" value="1"/>
</dbReference>
<protein>
    <recommendedName>
        <fullName evidence="11">Caspase-3</fullName>
    </recommendedName>
</protein>
<evidence type="ECO:0000259" key="7">
    <source>
        <dbReference type="PROSITE" id="PS50207"/>
    </source>
</evidence>
<sequence length="274" mass="31249">MGDSNNSQVDWILSRKNDSANTPIAPRPDADYYKKHKHRGIAIIFNQKVFSMKDCPTRLGTDKDRDDLKGILTMLKFDVKIYNDLTYDEIVEVLTVVSRMDHANHDCLLITVMSHGDEGILYATDRAYPTRRLWLPFSGMRCPSLAAKPKLFFIQACRGAQSDPGIKVSYTETDSSIDEKMYSIPVTADVLIMYSTVAGYYSWRDPENGSFFIQSLVRQLRKHHRSRDLLSILTCVNREVAIGFTSKEDGDPLLNDKKEMCSIVSMLTRLLYLD</sequence>
<evidence type="ECO:0000313" key="9">
    <source>
        <dbReference type="EMBL" id="KAJ8985556.1"/>
    </source>
</evidence>
<dbReference type="InterPro" id="IPR002398">
    <property type="entry name" value="Pept_C14"/>
</dbReference>